<dbReference type="AlphaFoldDB" id="C1MWP3"/>
<evidence type="ECO:0000256" key="7">
    <source>
        <dbReference type="ARBA" id="ARBA00023180"/>
    </source>
</evidence>
<evidence type="ECO:0000313" key="11">
    <source>
        <dbReference type="Proteomes" id="UP000001876"/>
    </source>
</evidence>
<dbReference type="PANTHER" id="PTHR20961">
    <property type="entry name" value="GLYCOSYLTRANSFERASE"/>
    <property type="match status" value="1"/>
</dbReference>
<accession>C1MWP3</accession>
<keyword evidence="7" id="KW-0325">Glycoprotein</keyword>
<name>C1MWP3_MICPC</name>
<keyword evidence="3" id="KW-0808">Transferase</keyword>
<keyword evidence="2" id="KW-0328">Glycosyltransferase</keyword>
<evidence type="ECO:0000256" key="1">
    <source>
        <dbReference type="ARBA" id="ARBA00004167"/>
    </source>
</evidence>
<dbReference type="EMBL" id="GG663741">
    <property type="protein sequence ID" value="EEH55913.1"/>
    <property type="molecule type" value="Genomic_DNA"/>
</dbReference>
<dbReference type="InterPro" id="IPR049625">
    <property type="entry name" value="Glyco_transf_61_cat"/>
</dbReference>
<keyword evidence="6" id="KW-0472">Membrane</keyword>
<proteinExistence type="predicted"/>
<reference evidence="10 11" key="1">
    <citation type="journal article" date="2009" name="Science">
        <title>Green evolution and dynamic adaptations revealed by genomes of the marine picoeukaryotes Micromonas.</title>
        <authorList>
            <person name="Worden A.Z."/>
            <person name="Lee J.H."/>
            <person name="Mock T."/>
            <person name="Rouze P."/>
            <person name="Simmons M.P."/>
            <person name="Aerts A.L."/>
            <person name="Allen A.E."/>
            <person name="Cuvelier M.L."/>
            <person name="Derelle E."/>
            <person name="Everett M.V."/>
            <person name="Foulon E."/>
            <person name="Grimwood J."/>
            <person name="Gundlach H."/>
            <person name="Henrissat B."/>
            <person name="Napoli C."/>
            <person name="McDonald S.M."/>
            <person name="Parker M.S."/>
            <person name="Rombauts S."/>
            <person name="Salamov A."/>
            <person name="Von Dassow P."/>
            <person name="Badger J.H."/>
            <person name="Coutinho P.M."/>
            <person name="Demir E."/>
            <person name="Dubchak I."/>
            <person name="Gentemann C."/>
            <person name="Eikrem W."/>
            <person name="Gready J.E."/>
            <person name="John U."/>
            <person name="Lanier W."/>
            <person name="Lindquist E.A."/>
            <person name="Lucas S."/>
            <person name="Mayer K.F."/>
            <person name="Moreau H."/>
            <person name="Not F."/>
            <person name="Otillar R."/>
            <person name="Panaud O."/>
            <person name="Pangilinan J."/>
            <person name="Paulsen I."/>
            <person name="Piegu B."/>
            <person name="Poliakov A."/>
            <person name="Robbens S."/>
            <person name="Schmutz J."/>
            <person name="Toulza E."/>
            <person name="Wyss T."/>
            <person name="Zelensky A."/>
            <person name="Zhou K."/>
            <person name="Armbrust E.V."/>
            <person name="Bhattacharya D."/>
            <person name="Goodenough U.W."/>
            <person name="Van de Peer Y."/>
            <person name="Grigoriev I.V."/>
        </authorList>
    </citation>
    <scope>NUCLEOTIDE SEQUENCE [LARGE SCALE GENOMIC DNA]</scope>
    <source>
        <strain evidence="10 11">CCMP1545</strain>
    </source>
</reference>
<feature type="compositionally biased region" description="Basic and acidic residues" evidence="8">
    <location>
        <begin position="1"/>
        <end position="18"/>
    </location>
</feature>
<dbReference type="GO" id="GO:0005794">
    <property type="term" value="C:Golgi apparatus"/>
    <property type="evidence" value="ECO:0007669"/>
    <property type="project" value="UniProtKB-ARBA"/>
</dbReference>
<dbReference type="OrthoDB" id="529273at2759"/>
<evidence type="ECO:0000256" key="5">
    <source>
        <dbReference type="ARBA" id="ARBA00022989"/>
    </source>
</evidence>
<feature type="region of interest" description="Disordered" evidence="8">
    <location>
        <begin position="1"/>
        <end position="30"/>
    </location>
</feature>
<evidence type="ECO:0000313" key="10">
    <source>
        <dbReference type="EMBL" id="EEH55913.1"/>
    </source>
</evidence>
<feature type="domain" description="Glycosyltransferase 61 catalytic" evidence="9">
    <location>
        <begin position="20"/>
        <end position="117"/>
    </location>
</feature>
<dbReference type="Pfam" id="PF04577">
    <property type="entry name" value="Glyco_transf_61"/>
    <property type="match status" value="1"/>
</dbReference>
<dbReference type="GO" id="GO:0016020">
    <property type="term" value="C:membrane"/>
    <property type="evidence" value="ECO:0007669"/>
    <property type="project" value="UniProtKB-SubCell"/>
</dbReference>
<evidence type="ECO:0000256" key="4">
    <source>
        <dbReference type="ARBA" id="ARBA00022692"/>
    </source>
</evidence>
<keyword evidence="5" id="KW-1133">Transmembrane helix</keyword>
<dbReference type="Proteomes" id="UP000001876">
    <property type="component" value="Unassembled WGS sequence"/>
</dbReference>
<dbReference type="GO" id="GO:0016763">
    <property type="term" value="F:pentosyltransferase activity"/>
    <property type="evidence" value="ECO:0007669"/>
    <property type="project" value="UniProtKB-ARBA"/>
</dbReference>
<keyword evidence="4" id="KW-0812">Transmembrane</keyword>
<evidence type="ECO:0000256" key="8">
    <source>
        <dbReference type="SAM" id="MobiDB-lite"/>
    </source>
</evidence>
<evidence type="ECO:0000256" key="3">
    <source>
        <dbReference type="ARBA" id="ARBA00022679"/>
    </source>
</evidence>
<sequence length="196" mass="21880">MGDAFRDGDETHREDGASRKQKKKPKRMVWLSRGKDDARRAIVNEEKVYDELSEKACCDGSTGVGPLEFLRVGVDAGKLGRDPISEQAAMFADVDVLVSLHGAGLTNMLFMPRGGLVVEIMPGTYEKPTYRGLAGLLGLRYERVYTEDIKPGILTRVKYAFNSPEDRERKFRRDALITMQPKEAAVIENILAKETS</sequence>
<keyword evidence="11" id="KW-1185">Reference proteome</keyword>
<dbReference type="PANTHER" id="PTHR20961:SF38">
    <property type="entry name" value="PROTEIN O-LINKED-MANNOSE BETA-1,4-N-ACETYLGLUCOSAMINYLTRANSFERASE 2"/>
    <property type="match status" value="1"/>
</dbReference>
<protein>
    <submittedName>
        <fullName evidence="10">Predicted protein</fullName>
    </submittedName>
</protein>
<dbReference type="KEGG" id="mpp:MICPUCDRAFT_47629"/>
<dbReference type="InterPro" id="IPR007657">
    <property type="entry name" value="Glycosyltransferase_61"/>
</dbReference>
<evidence type="ECO:0000259" key="9">
    <source>
        <dbReference type="Pfam" id="PF04577"/>
    </source>
</evidence>
<dbReference type="GeneID" id="9685107"/>
<evidence type="ECO:0000256" key="2">
    <source>
        <dbReference type="ARBA" id="ARBA00022676"/>
    </source>
</evidence>
<gene>
    <name evidence="10" type="ORF">MICPUCDRAFT_47629</name>
</gene>
<organism evidence="11">
    <name type="scientific">Micromonas pusilla (strain CCMP1545)</name>
    <name type="common">Picoplanktonic green alga</name>
    <dbReference type="NCBI Taxonomy" id="564608"/>
    <lineage>
        <taxon>Eukaryota</taxon>
        <taxon>Viridiplantae</taxon>
        <taxon>Chlorophyta</taxon>
        <taxon>Mamiellophyceae</taxon>
        <taxon>Mamiellales</taxon>
        <taxon>Mamiellaceae</taxon>
        <taxon>Micromonas</taxon>
    </lineage>
</organism>
<dbReference type="RefSeq" id="XP_003059961.1">
    <property type="nucleotide sequence ID" value="XM_003059915.1"/>
</dbReference>
<comment type="subcellular location">
    <subcellularLocation>
        <location evidence="1">Membrane</location>
        <topology evidence="1">Single-pass membrane protein</topology>
    </subcellularLocation>
</comment>
<evidence type="ECO:0000256" key="6">
    <source>
        <dbReference type="ARBA" id="ARBA00023136"/>
    </source>
</evidence>